<keyword evidence="7" id="KW-0046">Antibiotic resistance</keyword>
<dbReference type="InterPro" id="IPR011701">
    <property type="entry name" value="MFS"/>
</dbReference>
<feature type="domain" description="Major facilitator superfamily (MFS) profile" evidence="9">
    <location>
        <begin position="12"/>
        <end position="497"/>
    </location>
</feature>
<dbReference type="InterPro" id="IPR004638">
    <property type="entry name" value="EmrB-like"/>
</dbReference>
<comment type="subcellular location">
    <subcellularLocation>
        <location evidence="1">Cell membrane</location>
        <topology evidence="1">Multi-pass membrane protein</topology>
    </subcellularLocation>
</comment>
<comment type="caution">
    <text evidence="10">The sequence shown here is derived from an EMBL/GenBank/DDBJ whole genome shotgun (WGS) entry which is preliminary data.</text>
</comment>
<keyword evidence="2" id="KW-0813">Transport</keyword>
<dbReference type="NCBIfam" id="TIGR00711">
    <property type="entry name" value="efflux_EmrB"/>
    <property type="match status" value="1"/>
</dbReference>
<dbReference type="InterPro" id="IPR036259">
    <property type="entry name" value="MFS_trans_sf"/>
</dbReference>
<evidence type="ECO:0000256" key="6">
    <source>
        <dbReference type="ARBA" id="ARBA00023136"/>
    </source>
</evidence>
<feature type="transmembrane region" description="Helical" evidence="8">
    <location>
        <begin position="335"/>
        <end position="356"/>
    </location>
</feature>
<evidence type="ECO:0000256" key="2">
    <source>
        <dbReference type="ARBA" id="ARBA00022448"/>
    </source>
</evidence>
<feature type="transmembrane region" description="Helical" evidence="8">
    <location>
        <begin position="165"/>
        <end position="187"/>
    </location>
</feature>
<feature type="transmembrane region" description="Helical" evidence="8">
    <location>
        <begin position="103"/>
        <end position="125"/>
    </location>
</feature>
<dbReference type="Proteomes" id="UP001595997">
    <property type="component" value="Unassembled WGS sequence"/>
</dbReference>
<keyword evidence="6 8" id="KW-0472">Membrane</keyword>
<evidence type="ECO:0000313" key="10">
    <source>
        <dbReference type="EMBL" id="MFC4494867.1"/>
    </source>
</evidence>
<dbReference type="Gene3D" id="1.20.1250.20">
    <property type="entry name" value="MFS general substrate transporter like domains"/>
    <property type="match status" value="1"/>
</dbReference>
<dbReference type="EMBL" id="JBHSFH010000006">
    <property type="protein sequence ID" value="MFC4494867.1"/>
    <property type="molecule type" value="Genomic_DNA"/>
</dbReference>
<evidence type="ECO:0000256" key="7">
    <source>
        <dbReference type="ARBA" id="ARBA00023251"/>
    </source>
</evidence>
<accession>A0ABV9A5X4</accession>
<feature type="transmembrane region" description="Helical" evidence="8">
    <location>
        <begin position="267"/>
        <end position="290"/>
    </location>
</feature>
<protein>
    <submittedName>
        <fullName evidence="10">MFS transporter</fullName>
    </submittedName>
</protein>
<keyword evidence="11" id="KW-1185">Reference proteome</keyword>
<dbReference type="Pfam" id="PF07690">
    <property type="entry name" value="MFS_1"/>
    <property type="match status" value="1"/>
</dbReference>
<feature type="transmembrane region" description="Helical" evidence="8">
    <location>
        <begin position="229"/>
        <end position="246"/>
    </location>
</feature>
<keyword evidence="3" id="KW-1003">Cell membrane</keyword>
<feature type="transmembrane region" description="Helical" evidence="8">
    <location>
        <begin position="405"/>
        <end position="423"/>
    </location>
</feature>
<sequence length="507" mass="51967">MGLAHGTGRTWALAALCAAQFMSMLDSTVVNLAMQSIRRDLDAGVSGLQWVVGAYVLAFACLLLTGGSLGDRFGRKRMFLSGLSVFTAGSLLCAAAQSLEALVLGRVVQGLGAALFVPTTLAVLTQLFSGPRERARAIGVWAGVSALALPLGPLLGGLLVDGFGWPSIFLINGPVGLAALLVAYRALPETPVTRRALDMPGQVLGICWLGCVTYALIEAEHQGWSSPRIATLLGIAAVALVLFLVAEKRAAQPMVPLALFRNRRFAACNGILFAVAFGLLSSFLFLSLFLQQVQEYTPAEAGLRMLPLLLPAAAAAPVAGRLAGRYGPALPMTCGLVMAGVALLALATAGAATPYAQWWPALPPLGAGVGMTVTPTNAALMASVDQAKAGIASATSIASQQVGNVLGIAVVGAVVTMGFSASLTERAAQLDVSPAAAEQLVDAAVESNLGVGSSEGGERGETIDRAFADGIRRGLAVSGSAYLFGACLTLAFVRERRLAPEAAPAGT</sequence>
<evidence type="ECO:0000256" key="8">
    <source>
        <dbReference type="SAM" id="Phobius"/>
    </source>
</evidence>
<feature type="transmembrane region" description="Helical" evidence="8">
    <location>
        <begin position="48"/>
        <end position="66"/>
    </location>
</feature>
<dbReference type="PANTHER" id="PTHR42718:SF40">
    <property type="entry name" value="METHYLENOMYCIN A RESISTANCE PROTEIN"/>
    <property type="match status" value="1"/>
</dbReference>
<evidence type="ECO:0000256" key="1">
    <source>
        <dbReference type="ARBA" id="ARBA00004651"/>
    </source>
</evidence>
<feature type="transmembrane region" description="Helical" evidence="8">
    <location>
        <begin position="302"/>
        <end position="323"/>
    </location>
</feature>
<dbReference type="RefSeq" id="WP_386446695.1">
    <property type="nucleotide sequence ID" value="NZ_JBHSFH010000006.1"/>
</dbReference>
<dbReference type="SUPFAM" id="SSF103473">
    <property type="entry name" value="MFS general substrate transporter"/>
    <property type="match status" value="1"/>
</dbReference>
<keyword evidence="4 8" id="KW-0812">Transmembrane</keyword>
<name>A0ABV9A5X4_9ACTN</name>
<feature type="transmembrane region" description="Helical" evidence="8">
    <location>
        <begin position="199"/>
        <end position="217"/>
    </location>
</feature>
<gene>
    <name evidence="10" type="ORF">ACFPA8_12050</name>
</gene>
<organism evidence="10 11">
    <name type="scientific">Streptomyces ovatisporus</name>
    <dbReference type="NCBI Taxonomy" id="1128682"/>
    <lineage>
        <taxon>Bacteria</taxon>
        <taxon>Bacillati</taxon>
        <taxon>Actinomycetota</taxon>
        <taxon>Actinomycetes</taxon>
        <taxon>Kitasatosporales</taxon>
        <taxon>Streptomycetaceae</taxon>
        <taxon>Streptomyces</taxon>
    </lineage>
</organism>
<proteinExistence type="predicted"/>
<dbReference type="PRINTS" id="PR01036">
    <property type="entry name" value="TCRTETB"/>
</dbReference>
<feature type="transmembrane region" description="Helical" evidence="8">
    <location>
        <begin position="78"/>
        <end position="97"/>
    </location>
</feature>
<dbReference type="CDD" id="cd17321">
    <property type="entry name" value="MFS_MMR_MDR_like"/>
    <property type="match status" value="1"/>
</dbReference>
<reference evidence="11" key="1">
    <citation type="journal article" date="2019" name="Int. J. Syst. Evol. Microbiol.">
        <title>The Global Catalogue of Microorganisms (GCM) 10K type strain sequencing project: providing services to taxonomists for standard genome sequencing and annotation.</title>
        <authorList>
            <consortium name="The Broad Institute Genomics Platform"/>
            <consortium name="The Broad Institute Genome Sequencing Center for Infectious Disease"/>
            <person name="Wu L."/>
            <person name="Ma J."/>
        </authorList>
    </citation>
    <scope>NUCLEOTIDE SEQUENCE [LARGE SCALE GENOMIC DNA]</scope>
    <source>
        <strain evidence="11">CGMCC 4.7357</strain>
    </source>
</reference>
<evidence type="ECO:0000313" key="11">
    <source>
        <dbReference type="Proteomes" id="UP001595997"/>
    </source>
</evidence>
<evidence type="ECO:0000256" key="4">
    <source>
        <dbReference type="ARBA" id="ARBA00022692"/>
    </source>
</evidence>
<feature type="transmembrane region" description="Helical" evidence="8">
    <location>
        <begin position="362"/>
        <end position="384"/>
    </location>
</feature>
<evidence type="ECO:0000256" key="5">
    <source>
        <dbReference type="ARBA" id="ARBA00022989"/>
    </source>
</evidence>
<dbReference type="PROSITE" id="PS50850">
    <property type="entry name" value="MFS"/>
    <property type="match status" value="1"/>
</dbReference>
<dbReference type="Gene3D" id="1.20.1720.10">
    <property type="entry name" value="Multidrug resistance protein D"/>
    <property type="match status" value="1"/>
</dbReference>
<dbReference type="InterPro" id="IPR020846">
    <property type="entry name" value="MFS_dom"/>
</dbReference>
<evidence type="ECO:0000256" key="3">
    <source>
        <dbReference type="ARBA" id="ARBA00022475"/>
    </source>
</evidence>
<dbReference type="PANTHER" id="PTHR42718">
    <property type="entry name" value="MAJOR FACILITATOR SUPERFAMILY MULTIDRUG TRANSPORTER MFSC"/>
    <property type="match status" value="1"/>
</dbReference>
<feature type="transmembrane region" description="Helical" evidence="8">
    <location>
        <begin position="475"/>
        <end position="493"/>
    </location>
</feature>
<keyword evidence="5 8" id="KW-1133">Transmembrane helix</keyword>
<feature type="transmembrane region" description="Helical" evidence="8">
    <location>
        <begin position="137"/>
        <end position="159"/>
    </location>
</feature>
<evidence type="ECO:0000259" key="9">
    <source>
        <dbReference type="PROSITE" id="PS50850"/>
    </source>
</evidence>